<name>A0AAW4BFN7_VIBAN</name>
<reference evidence="2" key="1">
    <citation type="journal article" date="2021" name="PeerJ">
        <title>Analysis of 44 Vibrio anguillarum genomes reveals high genetic diversity.</title>
        <authorList>
            <person name="Hansen M.J."/>
            <person name="Dalsgaard I."/>
        </authorList>
    </citation>
    <scope>NUCLEOTIDE SEQUENCE</scope>
    <source>
        <strain evidence="2">850617-1/1</strain>
    </source>
</reference>
<dbReference type="AlphaFoldDB" id="A0AAW4BFN7"/>
<accession>A0AAW4BFN7</accession>
<feature type="domain" description="DUF2090" evidence="1">
    <location>
        <begin position="1"/>
        <end position="42"/>
    </location>
</feature>
<dbReference type="Pfam" id="PF09863">
    <property type="entry name" value="DUF2090"/>
    <property type="match status" value="1"/>
</dbReference>
<comment type="caution">
    <text evidence="2">The sequence shown here is derived from an EMBL/GenBank/DDBJ whole genome shotgun (WGS) entry which is preliminary data.</text>
</comment>
<feature type="non-terminal residue" evidence="2">
    <location>
        <position position="1"/>
    </location>
</feature>
<gene>
    <name evidence="2" type="ORF">ERJ77_20260</name>
</gene>
<proteinExistence type="predicted"/>
<protein>
    <submittedName>
        <fullName evidence="2">DUF2090 domain-containing protein</fullName>
    </submittedName>
</protein>
<dbReference type="EMBL" id="SCLC01000360">
    <property type="protein sequence ID" value="MBF4436780.1"/>
    <property type="molecule type" value="Genomic_DNA"/>
</dbReference>
<organism evidence="2 3">
    <name type="scientific">Vibrio anguillarum</name>
    <name type="common">Listonella anguillarum</name>
    <dbReference type="NCBI Taxonomy" id="55601"/>
    <lineage>
        <taxon>Bacteria</taxon>
        <taxon>Pseudomonadati</taxon>
        <taxon>Pseudomonadota</taxon>
        <taxon>Gammaproteobacteria</taxon>
        <taxon>Vibrionales</taxon>
        <taxon>Vibrionaceae</taxon>
        <taxon>Vibrio</taxon>
    </lineage>
</organism>
<dbReference type="InterPro" id="IPR018659">
    <property type="entry name" value="DUF2090"/>
</dbReference>
<sequence>AVGRTLFGEPSRAWLAGQMDDQTLIHTVKANYHNLIILWRKRGEK</sequence>
<evidence type="ECO:0000313" key="3">
    <source>
        <dbReference type="Proteomes" id="UP000786185"/>
    </source>
</evidence>
<dbReference type="Proteomes" id="UP000786185">
    <property type="component" value="Unassembled WGS sequence"/>
</dbReference>
<evidence type="ECO:0000313" key="2">
    <source>
        <dbReference type="EMBL" id="MBF4436780.1"/>
    </source>
</evidence>
<evidence type="ECO:0000259" key="1">
    <source>
        <dbReference type="Pfam" id="PF09863"/>
    </source>
</evidence>